<feature type="non-terminal residue" evidence="3">
    <location>
        <position position="1"/>
    </location>
</feature>
<accession>A0ABT7VUY9</accession>
<gene>
    <name evidence="3" type="ORF">QUF54_08485</name>
</gene>
<sequence>LEPIVENAAGAFLGNRFHELNGIRKEQKKPAQEAINSAFEEWIIAILKNLQAQEYEESDLRQFFDSYKKDIEKFLNDPEVAEELLKPFFATTTQYRIESRLLVRRWKAMELRALPEEFNVASVSSSYLRRVKKAGIVTPELRELFLAQLAQEQTHYLESIRGVWPDFDLDNYAKRVRTRYQVLDLSALTPPSRDDVDDGRILLRDVFVPQMVRKSRPPRELPKEILSRLHEKGELDELPDEFGADDFKQLQARWTQIQPESVLTAVAKPENKRLILLGDPGSGKSTLARYLLLTVLAETSEVFAGHLPFFVELRHYMGEVANKNCVGFLAYFHYLGKAQGYTLNHLEVKEQLKTLPSLIIFDGLDEIFDPGLRDQVTQEIIDFAGEYPQARILVTSRIIGYQGKALQAADFCEYTLQDLEPEQIKTFARGWFNLVFRDKPEEAASRYQRIETALQNSPAIRQLAGNPLLLTMIAIIAKHQELPRERAKLYEHA</sequence>
<organism evidence="3 4">
    <name type="scientific">Candidatus Marithioploca araucensis</name>
    <dbReference type="NCBI Taxonomy" id="70273"/>
    <lineage>
        <taxon>Bacteria</taxon>
        <taxon>Pseudomonadati</taxon>
        <taxon>Pseudomonadota</taxon>
        <taxon>Gammaproteobacteria</taxon>
        <taxon>Thiotrichales</taxon>
        <taxon>Thiotrichaceae</taxon>
        <taxon>Candidatus Marithioploca</taxon>
    </lineage>
</organism>
<dbReference type="PANTHER" id="PTHR46844">
    <property type="entry name" value="SLR5058 PROTEIN"/>
    <property type="match status" value="1"/>
</dbReference>
<evidence type="ECO:0000313" key="4">
    <source>
        <dbReference type="Proteomes" id="UP001171945"/>
    </source>
</evidence>
<name>A0ABT7VUY9_9GAMM</name>
<feature type="domain" description="NACHT" evidence="1">
    <location>
        <begin position="273"/>
        <end position="433"/>
    </location>
</feature>
<evidence type="ECO:0000259" key="2">
    <source>
        <dbReference type="Pfam" id="PF22734"/>
    </source>
</evidence>
<dbReference type="Pfam" id="PF22734">
    <property type="entry name" value="NNH2"/>
    <property type="match status" value="1"/>
</dbReference>
<feature type="domain" description="NACHT N-terminal Helical" evidence="2">
    <location>
        <begin position="5"/>
        <end position="188"/>
    </location>
</feature>
<dbReference type="Pfam" id="PF05729">
    <property type="entry name" value="NACHT"/>
    <property type="match status" value="1"/>
</dbReference>
<dbReference type="InterPro" id="IPR027417">
    <property type="entry name" value="P-loop_NTPase"/>
</dbReference>
<dbReference type="SUPFAM" id="SSF52540">
    <property type="entry name" value="P-loop containing nucleoside triphosphate hydrolases"/>
    <property type="match status" value="2"/>
</dbReference>
<comment type="caution">
    <text evidence="3">The sequence shown here is derived from an EMBL/GenBank/DDBJ whole genome shotgun (WGS) entry which is preliminary data.</text>
</comment>
<dbReference type="PANTHER" id="PTHR46844:SF1">
    <property type="entry name" value="SLR5058 PROTEIN"/>
    <property type="match status" value="1"/>
</dbReference>
<keyword evidence="4" id="KW-1185">Reference proteome</keyword>
<dbReference type="InterPro" id="IPR007111">
    <property type="entry name" value="NACHT_NTPase"/>
</dbReference>
<proteinExistence type="predicted"/>
<evidence type="ECO:0000313" key="3">
    <source>
        <dbReference type="EMBL" id="MDM8563376.1"/>
    </source>
</evidence>
<evidence type="ECO:0000259" key="1">
    <source>
        <dbReference type="Pfam" id="PF05729"/>
    </source>
</evidence>
<protein>
    <submittedName>
        <fullName evidence="3">NACHT domain-containing protein</fullName>
    </submittedName>
</protein>
<feature type="non-terminal residue" evidence="3">
    <location>
        <position position="493"/>
    </location>
</feature>
<dbReference type="Proteomes" id="UP001171945">
    <property type="component" value="Unassembled WGS sequence"/>
</dbReference>
<dbReference type="Gene3D" id="3.40.50.300">
    <property type="entry name" value="P-loop containing nucleotide triphosphate hydrolases"/>
    <property type="match status" value="1"/>
</dbReference>
<dbReference type="EMBL" id="JAUCGM010000603">
    <property type="protein sequence ID" value="MDM8563376.1"/>
    <property type="molecule type" value="Genomic_DNA"/>
</dbReference>
<dbReference type="InterPro" id="IPR054569">
    <property type="entry name" value="NNH2"/>
</dbReference>
<reference evidence="3" key="1">
    <citation type="submission" date="2023-06" db="EMBL/GenBank/DDBJ databases">
        <title>Uncultivated large filamentous bacteria from sulfidic sediments reveal new species and different genomic features in energy metabolism and defense.</title>
        <authorList>
            <person name="Fonseca A."/>
        </authorList>
    </citation>
    <scope>NUCLEOTIDE SEQUENCE</scope>
    <source>
        <strain evidence="3">HSG4</strain>
    </source>
</reference>